<evidence type="ECO:0000313" key="1">
    <source>
        <dbReference type="EMBL" id="TWA97470.1"/>
    </source>
</evidence>
<gene>
    <name evidence="1" type="ORF">FBZ96_106526</name>
</gene>
<name>A0A560DK31_9BRAD</name>
<dbReference type="AlphaFoldDB" id="A0A560DK31"/>
<dbReference type="Proteomes" id="UP000319949">
    <property type="component" value="Unassembled WGS sequence"/>
</dbReference>
<reference evidence="1 2" key="1">
    <citation type="submission" date="2019-06" db="EMBL/GenBank/DDBJ databases">
        <title>Genomic Encyclopedia of Type Strains, Phase IV (KMG-V): Genome sequencing to study the core and pangenomes of soil and plant-associated prokaryotes.</title>
        <authorList>
            <person name="Whitman W."/>
        </authorList>
    </citation>
    <scope>NUCLEOTIDE SEQUENCE [LARGE SCALE GENOMIC DNA]</scope>
    <source>
        <strain evidence="1 2">BR 510</strain>
    </source>
</reference>
<comment type="caution">
    <text evidence="1">The sequence shown here is derived from an EMBL/GenBank/DDBJ whole genome shotgun (WGS) entry which is preliminary data.</text>
</comment>
<accession>A0A560DK31</accession>
<sequence>MARPTRAGLMQLKGGRYTAGGLRSVKVVRWCQ</sequence>
<proteinExistence type="predicted"/>
<dbReference type="EMBL" id="VITK01000006">
    <property type="protein sequence ID" value="TWA97470.1"/>
    <property type="molecule type" value="Genomic_DNA"/>
</dbReference>
<evidence type="ECO:0000313" key="2">
    <source>
        <dbReference type="Proteomes" id="UP000319949"/>
    </source>
</evidence>
<organism evidence="1 2">
    <name type="scientific">Bradyrhizobium stylosanthis</name>
    <dbReference type="NCBI Taxonomy" id="1803665"/>
    <lineage>
        <taxon>Bacteria</taxon>
        <taxon>Pseudomonadati</taxon>
        <taxon>Pseudomonadota</taxon>
        <taxon>Alphaproteobacteria</taxon>
        <taxon>Hyphomicrobiales</taxon>
        <taxon>Nitrobacteraceae</taxon>
        <taxon>Bradyrhizobium</taxon>
    </lineage>
</organism>
<keyword evidence="2" id="KW-1185">Reference proteome</keyword>
<protein>
    <submittedName>
        <fullName evidence="1">Uncharacterized protein</fullName>
    </submittedName>
</protein>